<protein>
    <recommendedName>
        <fullName evidence="2">3-hydroxyisobutyryl-CoA hydrolase</fullName>
        <ecNumber evidence="2">3.1.2.4</ecNumber>
    </recommendedName>
</protein>
<dbReference type="EC" id="3.1.2.4" evidence="2"/>
<reference evidence="5 6" key="1">
    <citation type="submission" date="2016-08" db="EMBL/GenBank/DDBJ databases">
        <authorList>
            <person name="Seilhamer J.J."/>
        </authorList>
    </citation>
    <scope>NUCLEOTIDE SEQUENCE [LARGE SCALE GENOMIC DNA]</scope>
    <source>
        <strain evidence="5 6">PH27A</strain>
    </source>
</reference>
<dbReference type="CDD" id="cd06558">
    <property type="entry name" value="crotonase-like"/>
    <property type="match status" value="1"/>
</dbReference>
<dbReference type="EMBL" id="MDTQ01000001">
    <property type="protein sequence ID" value="ODC05255.1"/>
    <property type="molecule type" value="Genomic_DNA"/>
</dbReference>
<evidence type="ECO:0000259" key="4">
    <source>
        <dbReference type="Pfam" id="PF16113"/>
    </source>
</evidence>
<proteinExistence type="predicted"/>
<dbReference type="Proteomes" id="UP000094291">
    <property type="component" value="Unassembled WGS sequence"/>
</dbReference>
<name>A0A1E2VF10_9GAMM</name>
<comment type="catalytic activity">
    <reaction evidence="1">
        <text>3-hydroxy-2-methylpropanoyl-CoA + H2O = 3-hydroxy-2-methylpropanoate + CoA + H(+)</text>
        <dbReference type="Rhea" id="RHEA:20888"/>
        <dbReference type="ChEBI" id="CHEBI:11805"/>
        <dbReference type="ChEBI" id="CHEBI:15377"/>
        <dbReference type="ChEBI" id="CHEBI:15378"/>
        <dbReference type="ChEBI" id="CHEBI:57287"/>
        <dbReference type="ChEBI" id="CHEBI:57340"/>
        <dbReference type="EC" id="3.1.2.4"/>
    </reaction>
</comment>
<dbReference type="InterPro" id="IPR032259">
    <property type="entry name" value="HIBYL-CoA-H"/>
</dbReference>
<gene>
    <name evidence="5" type="ORF">BFW38_06660</name>
</gene>
<dbReference type="PANTHER" id="PTHR43176:SF3">
    <property type="entry name" value="3-HYDROXYISOBUTYRYL-COA HYDROLASE, MITOCHONDRIAL"/>
    <property type="match status" value="1"/>
</dbReference>
<comment type="caution">
    <text evidence="5">The sequence shown here is derived from an EMBL/GenBank/DDBJ whole genome shotgun (WGS) entry which is preliminary data.</text>
</comment>
<dbReference type="SUPFAM" id="SSF52096">
    <property type="entry name" value="ClpP/crotonase"/>
    <property type="match status" value="1"/>
</dbReference>
<sequence>MMDQAVLLETRQTSAGQTIGIIRLNAPKSLNALSMAMIEPMYAQLKHWAEYDDVVAVWMEAEGDKAFCAGGDVVQLYHGMTASADAATTLATSYFGAEYRLDYLIHTYPKPLIVWGHGIVMGGGLGLMSGASHRVVTESSRIAMPEITIGLYPDVGASWFLNRMPGRCGYFLGLTGAQINAADACFVGLADRCIANDQRQAVFEALCEAVTAVDLADQQVHQVLKDFEAQDTSQWPEAQVQSHFDVIQSLTDAANDERLIEQLLSYDGDDPWLSRAAQTLAAGSPSSMRLIIDQLRRSRHLSLAQVFQEELVVSVQSCLKGEFAEGVRALLVDKDKKPQWQYPTAESVPSAWIDDFHRLPWGDQRHPLSDLQTC</sequence>
<dbReference type="PANTHER" id="PTHR43176">
    <property type="entry name" value="3-HYDROXYISOBUTYRYL-COA HYDROLASE-RELATED"/>
    <property type="match status" value="1"/>
</dbReference>
<dbReference type="STRING" id="197479.BFW38_06660"/>
<organism evidence="5 6">
    <name type="scientific">Terasakiispira papahanaumokuakeensis</name>
    <dbReference type="NCBI Taxonomy" id="197479"/>
    <lineage>
        <taxon>Bacteria</taxon>
        <taxon>Pseudomonadati</taxon>
        <taxon>Pseudomonadota</taxon>
        <taxon>Gammaproteobacteria</taxon>
        <taxon>Oceanospirillales</taxon>
        <taxon>Terasakiispira</taxon>
    </lineage>
</organism>
<evidence type="ECO:0000313" key="6">
    <source>
        <dbReference type="Proteomes" id="UP000094291"/>
    </source>
</evidence>
<dbReference type="OrthoDB" id="9790967at2"/>
<dbReference type="GO" id="GO:0006574">
    <property type="term" value="P:L-valine catabolic process"/>
    <property type="evidence" value="ECO:0007669"/>
    <property type="project" value="TreeGrafter"/>
</dbReference>
<dbReference type="NCBIfam" id="NF004127">
    <property type="entry name" value="PRK05617.1"/>
    <property type="match status" value="1"/>
</dbReference>
<evidence type="ECO:0000256" key="1">
    <source>
        <dbReference type="ARBA" id="ARBA00001709"/>
    </source>
</evidence>
<keyword evidence="6" id="KW-1185">Reference proteome</keyword>
<dbReference type="GO" id="GO:0005829">
    <property type="term" value="C:cytosol"/>
    <property type="evidence" value="ECO:0007669"/>
    <property type="project" value="TreeGrafter"/>
</dbReference>
<dbReference type="InterPro" id="IPR045004">
    <property type="entry name" value="ECH_dom"/>
</dbReference>
<evidence type="ECO:0000256" key="3">
    <source>
        <dbReference type="ARBA" id="ARBA00022801"/>
    </source>
</evidence>
<dbReference type="Pfam" id="PF16113">
    <property type="entry name" value="ECH_2"/>
    <property type="match status" value="1"/>
</dbReference>
<dbReference type="Gene3D" id="3.90.226.10">
    <property type="entry name" value="2-enoyl-CoA Hydratase, Chain A, domain 1"/>
    <property type="match status" value="1"/>
</dbReference>
<accession>A0A1E2VF10</accession>
<feature type="domain" description="Enoyl-CoA hydratase/isomerase" evidence="4">
    <location>
        <begin position="19"/>
        <end position="356"/>
    </location>
</feature>
<evidence type="ECO:0000256" key="2">
    <source>
        <dbReference type="ARBA" id="ARBA00011915"/>
    </source>
</evidence>
<keyword evidence="3" id="KW-0378">Hydrolase</keyword>
<dbReference type="InterPro" id="IPR029045">
    <property type="entry name" value="ClpP/crotonase-like_dom_sf"/>
</dbReference>
<dbReference type="AlphaFoldDB" id="A0A1E2VF10"/>
<dbReference type="GO" id="GO:0003860">
    <property type="term" value="F:3-hydroxyisobutyryl-CoA hydrolase activity"/>
    <property type="evidence" value="ECO:0007669"/>
    <property type="project" value="UniProtKB-EC"/>
</dbReference>
<evidence type="ECO:0000313" key="5">
    <source>
        <dbReference type="EMBL" id="ODC05255.1"/>
    </source>
</evidence>